<proteinExistence type="predicted"/>
<feature type="compositionally biased region" description="Basic and acidic residues" evidence="1">
    <location>
        <begin position="1"/>
        <end position="24"/>
    </location>
</feature>
<accession>A0A8S5RPG5</accession>
<sequence>MHGSEKRVNFVVKIRERNFPDERKPRRSSSQT</sequence>
<feature type="region of interest" description="Disordered" evidence="1">
    <location>
        <begin position="1"/>
        <end position="32"/>
    </location>
</feature>
<name>A0A8S5RPG5_9VIRU</name>
<evidence type="ECO:0000313" key="2">
    <source>
        <dbReference type="EMBL" id="DAE32981.1"/>
    </source>
</evidence>
<reference evidence="2" key="1">
    <citation type="journal article" date="2021" name="Proc. Natl. Acad. Sci. U.S.A.">
        <title>A Catalog of Tens of Thousands of Viruses from Human Metagenomes Reveals Hidden Associations with Chronic Diseases.</title>
        <authorList>
            <person name="Tisza M.J."/>
            <person name="Buck C.B."/>
        </authorList>
    </citation>
    <scope>NUCLEOTIDE SEQUENCE</scope>
    <source>
        <strain evidence="2">CtoYX9</strain>
    </source>
</reference>
<protein>
    <submittedName>
        <fullName evidence="2">Uncharacterized protein</fullName>
    </submittedName>
</protein>
<evidence type="ECO:0000256" key="1">
    <source>
        <dbReference type="SAM" id="MobiDB-lite"/>
    </source>
</evidence>
<organism evidence="2">
    <name type="scientific">virus sp. ctoYX9</name>
    <dbReference type="NCBI Taxonomy" id="2825822"/>
    <lineage>
        <taxon>Viruses</taxon>
    </lineage>
</organism>
<dbReference type="EMBL" id="BK059131">
    <property type="protein sequence ID" value="DAE32981.1"/>
    <property type="molecule type" value="Genomic_DNA"/>
</dbReference>